<accession>A0A8J3N6B6</accession>
<feature type="coiled-coil region" evidence="2">
    <location>
        <begin position="98"/>
        <end position="158"/>
    </location>
</feature>
<dbReference type="PANTHER" id="PTHR12697:SF5">
    <property type="entry name" value="DEOXYHYPUSINE HYDROXYLASE"/>
    <property type="match status" value="1"/>
</dbReference>
<dbReference type="PROSITE" id="PS50077">
    <property type="entry name" value="HEAT_REPEAT"/>
    <property type="match status" value="1"/>
</dbReference>
<dbReference type="RefSeq" id="WP_220210630.1">
    <property type="nucleotide sequence ID" value="NZ_BNJK01000002.1"/>
</dbReference>
<dbReference type="InterPro" id="IPR011989">
    <property type="entry name" value="ARM-like"/>
</dbReference>
<dbReference type="AlphaFoldDB" id="A0A8J3N6B6"/>
<feature type="transmembrane region" description="Helical" evidence="3">
    <location>
        <begin position="21"/>
        <end position="38"/>
    </location>
</feature>
<dbReference type="PANTHER" id="PTHR12697">
    <property type="entry name" value="PBS LYASE HEAT-LIKE PROTEIN"/>
    <property type="match status" value="1"/>
</dbReference>
<dbReference type="InterPro" id="IPR007111">
    <property type="entry name" value="NACHT_NTPase"/>
</dbReference>
<evidence type="ECO:0000259" key="4">
    <source>
        <dbReference type="Pfam" id="PF05729"/>
    </source>
</evidence>
<dbReference type="InterPro" id="IPR004155">
    <property type="entry name" value="PBS_lyase_HEAT"/>
</dbReference>
<evidence type="ECO:0000256" key="3">
    <source>
        <dbReference type="SAM" id="Phobius"/>
    </source>
</evidence>
<dbReference type="Gene3D" id="1.25.10.10">
    <property type="entry name" value="Leucine-rich Repeat Variant"/>
    <property type="match status" value="3"/>
</dbReference>
<feature type="domain" description="NACHT" evidence="4">
    <location>
        <begin position="259"/>
        <end position="423"/>
    </location>
</feature>
<evidence type="ECO:0000256" key="2">
    <source>
        <dbReference type="SAM" id="Coils"/>
    </source>
</evidence>
<dbReference type="EMBL" id="BNJK01000002">
    <property type="protein sequence ID" value="GHP00030.1"/>
    <property type="molecule type" value="Genomic_DNA"/>
</dbReference>
<dbReference type="SMART" id="SM00567">
    <property type="entry name" value="EZ_HEAT"/>
    <property type="match status" value="8"/>
</dbReference>
<keyword evidence="3" id="KW-0812">Transmembrane</keyword>
<protein>
    <recommendedName>
        <fullName evidence="4">NACHT domain-containing protein</fullName>
    </recommendedName>
</protein>
<evidence type="ECO:0000313" key="6">
    <source>
        <dbReference type="Proteomes" id="UP000597444"/>
    </source>
</evidence>
<dbReference type="InterPro" id="IPR027417">
    <property type="entry name" value="P-loop_NTPase"/>
</dbReference>
<keyword evidence="2" id="KW-0175">Coiled coil</keyword>
<comment type="function">
    <text evidence="1">Catalyzes the hydroxylation of the N(6)-(4-aminobutyl)-L-lysine intermediate produced by deoxyhypusine synthase/DHPS on a critical lysine of the eukaryotic translation initiation factor 5A/eIF-5A. This is the second step of the post-translational modification of that lysine into an unusual amino acid residue named hypusine. Hypusination is unique to mature eIF-5A factor and is essential for its function.</text>
</comment>
<gene>
    <name evidence="5" type="ORF">KSF_100770</name>
</gene>
<dbReference type="InterPro" id="IPR021133">
    <property type="entry name" value="HEAT_type_2"/>
</dbReference>
<dbReference type="GO" id="GO:0016491">
    <property type="term" value="F:oxidoreductase activity"/>
    <property type="evidence" value="ECO:0007669"/>
    <property type="project" value="TreeGrafter"/>
</dbReference>
<dbReference type="Pfam" id="PF05729">
    <property type="entry name" value="NACHT"/>
    <property type="match status" value="1"/>
</dbReference>
<proteinExistence type="predicted"/>
<dbReference type="SUPFAM" id="SSF52540">
    <property type="entry name" value="P-loop containing nucleoside triphosphate hydrolases"/>
    <property type="match status" value="1"/>
</dbReference>
<organism evidence="5 6">
    <name type="scientific">Reticulibacter mediterranei</name>
    <dbReference type="NCBI Taxonomy" id="2778369"/>
    <lineage>
        <taxon>Bacteria</taxon>
        <taxon>Bacillati</taxon>
        <taxon>Chloroflexota</taxon>
        <taxon>Ktedonobacteria</taxon>
        <taxon>Ktedonobacterales</taxon>
        <taxon>Reticulibacteraceae</taxon>
        <taxon>Reticulibacter</taxon>
    </lineage>
</organism>
<reference evidence="5" key="1">
    <citation type="submission" date="2020-10" db="EMBL/GenBank/DDBJ databases">
        <title>Taxonomic study of unclassified bacteria belonging to the class Ktedonobacteria.</title>
        <authorList>
            <person name="Yabe S."/>
            <person name="Wang C.M."/>
            <person name="Zheng Y."/>
            <person name="Sakai Y."/>
            <person name="Cavaletti L."/>
            <person name="Monciardini P."/>
            <person name="Donadio S."/>
        </authorList>
    </citation>
    <scope>NUCLEOTIDE SEQUENCE</scope>
    <source>
        <strain evidence="5">ID150040</strain>
    </source>
</reference>
<keyword evidence="3" id="KW-0472">Membrane</keyword>
<dbReference type="InterPro" id="IPR016024">
    <property type="entry name" value="ARM-type_fold"/>
</dbReference>
<dbReference type="Gene3D" id="3.40.50.300">
    <property type="entry name" value="P-loop containing nucleotide triphosphate hydrolases"/>
    <property type="match status" value="1"/>
</dbReference>
<dbReference type="Proteomes" id="UP000597444">
    <property type="component" value="Unassembled WGS sequence"/>
</dbReference>
<feature type="transmembrane region" description="Helical" evidence="3">
    <location>
        <begin position="446"/>
        <end position="463"/>
    </location>
</feature>
<dbReference type="Pfam" id="PF13646">
    <property type="entry name" value="HEAT_2"/>
    <property type="match status" value="2"/>
</dbReference>
<evidence type="ECO:0000313" key="5">
    <source>
        <dbReference type="EMBL" id="GHP00030.1"/>
    </source>
</evidence>
<evidence type="ECO:0000256" key="1">
    <source>
        <dbReference type="ARBA" id="ARBA00045876"/>
    </source>
</evidence>
<comment type="caution">
    <text evidence="5">The sequence shown here is derived from an EMBL/GenBank/DDBJ whole genome shotgun (WGS) entry which is preliminary data.</text>
</comment>
<keyword evidence="3" id="KW-1133">Transmembrane helix</keyword>
<sequence>MLFHKGGGNMKRKQVQRCSKMDMFWLATNVCFSLLYFLNPSPTYVFSFAQSIQPTATPPSGPSPDARLSFYGSLLAAFTTIIAAVIAGVFIVYQVRKNRRLELEKQQIQFQLDETLQRQQNQAELGKIFYSEKLSIQREEKERERQQRNSAAEAARAAMISAQTPEEREQAYREAIRHDIDITHLQILDMSQPLEVAKVYVRVRLHEEPQLSYEIEATLRSAEKRRDPNALLKASWASLETRSSASMTPEGALQKYPRCIVLGDPGAGKSTLLKYLTLKSINKQLLNIPDLPIHIELGEFAYSDTQDLVEFASSQWYERYGFPQQEARIYIEKHLVEGSAIFLLDALDETVIGANEDIAIESYRRTLGAINQMAARYPKVSIVVTARKAGYYRRPRLHGFTELEVLDFRLDEMKQFIVNWFAHHTVTRRHATADKLNAELARAPRMRALAANPLLLSLIVMVYEVQQDLPEKRAELYKQCIDVLLYKWDTSRDIRRRREFKPEYKRQLLMEIAWHFHQQGRRYFSEDELLKVIAHFLPTIRHSAQQCKLILSEIEEENGLLKEQAHGWHGFLHLTLQEYFVALYISENDKLDVLLPYCGDPWWNEVLSLYAGSVFDASLLLQKLLRQERRYWPYQDVFHTSLLWAGRCFAARPRVKQIAVQEKVIARLLNLLKKTPYSLTRNQVISILINIDVDEAREIFLAILKNKRANTQVRGDAVFALAQLEERAIIPDLLTLLKDKQEDAEVRGEAIQALARLEERAIIPDLLTLLKDKQEDAEVRGEAIQALARLEEHAIIPDLLTLLKDKQENDIDIRLRIITILPLLKDRTVIPDLLTLLKDKQEENYIRGSAAVTLAKLEEHAIIPDLLTLLKDKQEENYIRGSAAVTLAKLEEHAIIPDLLMLLKDKQEDAQFRGDVAFALATLEEHTVIPDLLMLLKDKQEDARFRGDVALALAMLEEHTVIPDLLTLLKDKQRAVFFLKNTKAALQIPQLLIDALKMIITWENKYQIAYFRWHIVVALAILGEREIITSQLISLLPLISLIVINYDIQKLLEEVVRGLPEIRDLARLLNSYFISYKDKNIIHRILWAICRTEKVRILMIDLKWIKFIRVSKW</sequence>
<keyword evidence="6" id="KW-1185">Reference proteome</keyword>
<dbReference type="SUPFAM" id="SSF48371">
    <property type="entry name" value="ARM repeat"/>
    <property type="match status" value="1"/>
</dbReference>
<name>A0A8J3N6B6_9CHLR</name>
<feature type="transmembrane region" description="Helical" evidence="3">
    <location>
        <begin position="68"/>
        <end position="93"/>
    </location>
</feature>